<reference evidence="5" key="1">
    <citation type="journal article" date="2014" name="Proc. Natl. Acad. Sci. U.S.A.">
        <title>Extensive sampling of basidiomycete genomes demonstrates inadequacy of the white-rot/brown-rot paradigm for wood decay fungi.</title>
        <authorList>
            <person name="Riley R."/>
            <person name="Salamov A.A."/>
            <person name="Brown D.W."/>
            <person name="Nagy L.G."/>
            <person name="Floudas D."/>
            <person name="Held B.W."/>
            <person name="Levasseur A."/>
            <person name="Lombard V."/>
            <person name="Morin E."/>
            <person name="Otillar R."/>
            <person name="Lindquist E.A."/>
            <person name="Sun H."/>
            <person name="LaButti K.M."/>
            <person name="Schmutz J."/>
            <person name="Jabbour D."/>
            <person name="Luo H."/>
            <person name="Baker S.E."/>
            <person name="Pisabarro A.G."/>
            <person name="Walton J.D."/>
            <person name="Blanchette R.A."/>
            <person name="Henrissat B."/>
            <person name="Martin F."/>
            <person name="Cullen D."/>
            <person name="Hibbett D.S."/>
            <person name="Grigoriev I.V."/>
        </authorList>
    </citation>
    <scope>NUCLEOTIDE SEQUENCE [LARGE SCALE GENOMIC DNA]</scope>
    <source>
        <strain evidence="5">PC15</strain>
    </source>
</reference>
<dbReference type="EMBL" id="KL198014">
    <property type="protein sequence ID" value="KDQ22564.1"/>
    <property type="molecule type" value="Genomic_DNA"/>
</dbReference>
<proteinExistence type="predicted"/>
<feature type="domain" description="Aminoglycoside phosphotransferase" evidence="3">
    <location>
        <begin position="338"/>
        <end position="370"/>
    </location>
</feature>
<name>A0A067N3X6_PLEO1</name>
<feature type="signal peptide" evidence="2">
    <location>
        <begin position="1"/>
        <end position="21"/>
    </location>
</feature>
<dbReference type="VEuPathDB" id="FungiDB:PLEOSDRAFT_171906"/>
<feature type="region of interest" description="Disordered" evidence="1">
    <location>
        <begin position="66"/>
        <end position="183"/>
    </location>
</feature>
<dbReference type="InterPro" id="IPR011009">
    <property type="entry name" value="Kinase-like_dom_sf"/>
</dbReference>
<dbReference type="HOGENOM" id="CLU_715944_0_0_1"/>
<feature type="compositionally biased region" description="Pro residues" evidence="1">
    <location>
        <begin position="129"/>
        <end position="156"/>
    </location>
</feature>
<feature type="compositionally biased region" description="Pro residues" evidence="1">
    <location>
        <begin position="82"/>
        <end position="91"/>
    </location>
</feature>
<dbReference type="Pfam" id="PF01636">
    <property type="entry name" value="APH"/>
    <property type="match status" value="1"/>
</dbReference>
<accession>A0A067N3X6</accession>
<keyword evidence="2" id="KW-0732">Signal</keyword>
<dbReference type="OrthoDB" id="10457426at2759"/>
<dbReference type="InterPro" id="IPR002575">
    <property type="entry name" value="Aminoglycoside_PTrfase"/>
</dbReference>
<dbReference type="PRINTS" id="PR01217">
    <property type="entry name" value="PRICHEXTENSN"/>
</dbReference>
<organism evidence="4 5">
    <name type="scientific">Pleurotus ostreatus (strain PC15)</name>
    <name type="common">Oyster mushroom</name>
    <dbReference type="NCBI Taxonomy" id="1137138"/>
    <lineage>
        <taxon>Eukaryota</taxon>
        <taxon>Fungi</taxon>
        <taxon>Dikarya</taxon>
        <taxon>Basidiomycota</taxon>
        <taxon>Agaricomycotina</taxon>
        <taxon>Agaricomycetes</taxon>
        <taxon>Agaricomycetidae</taxon>
        <taxon>Agaricales</taxon>
        <taxon>Pleurotineae</taxon>
        <taxon>Pleurotaceae</taxon>
        <taxon>Pleurotus</taxon>
    </lineage>
</organism>
<sequence>MQFRRLSCTSVLLACAIAIFAAPAPSPMHMMERDVDKDVEVRNWGSEDMIPRYNVEDRYRAAVLEARKPPKPVARPATAPRPNTPPAPRPNAPATRPNTPPTRPYTPVSKPNTPPPSRPNTPTVQRPNTPAPRPNTPAPRPNAPPAQRPNTPPPQRPNTQPGQKPAADQCGAKSNGKSKRAFSTTCQTNSLTLGGVTRPITKVDDQGNSAITYKVNDGWPDPTNQQVVTAYAKTGKTPGLTFEDEAKWLGKVDQLLAEGTYEGHNFIVFRGVTDKSRLDATNFATQLYPVMMGSGDDLTKCEALVKQKLELVIREVRTYVYVQFEPRSAFPAVNSTFRERFGILHTDVHPGNILWDMAATDPTLIDWGRAKDVGVGRWSAEIEADVRKQAEHSHLEGAEKLCGLSTIEDGSFRCSTLTHFLSSRSRHQQQDR</sequence>
<dbReference type="SUPFAM" id="SSF56112">
    <property type="entry name" value="Protein kinase-like (PK-like)"/>
    <property type="match status" value="1"/>
</dbReference>
<evidence type="ECO:0000313" key="4">
    <source>
        <dbReference type="EMBL" id="KDQ22564.1"/>
    </source>
</evidence>
<dbReference type="InParanoid" id="A0A067N3X6"/>
<dbReference type="Proteomes" id="UP000027073">
    <property type="component" value="Unassembled WGS sequence"/>
</dbReference>
<gene>
    <name evidence="4" type="ORF">PLEOSDRAFT_171906</name>
</gene>
<evidence type="ECO:0000259" key="3">
    <source>
        <dbReference type="Pfam" id="PF01636"/>
    </source>
</evidence>
<evidence type="ECO:0000256" key="2">
    <source>
        <dbReference type="SAM" id="SignalP"/>
    </source>
</evidence>
<protein>
    <recommendedName>
        <fullName evidence="3">Aminoglycoside phosphotransferase domain-containing protein</fullName>
    </recommendedName>
</protein>
<dbReference type="AlphaFoldDB" id="A0A067N3X6"/>
<feature type="chain" id="PRO_5001641778" description="Aminoglycoside phosphotransferase domain-containing protein" evidence="2">
    <location>
        <begin position="22"/>
        <end position="432"/>
    </location>
</feature>
<dbReference type="STRING" id="1137138.A0A067N3X6"/>
<evidence type="ECO:0000256" key="1">
    <source>
        <dbReference type="SAM" id="MobiDB-lite"/>
    </source>
</evidence>
<evidence type="ECO:0000313" key="5">
    <source>
        <dbReference type="Proteomes" id="UP000027073"/>
    </source>
</evidence>